<organism evidence="2 3">
    <name type="scientific">Favolaschia claudopus</name>
    <dbReference type="NCBI Taxonomy" id="2862362"/>
    <lineage>
        <taxon>Eukaryota</taxon>
        <taxon>Fungi</taxon>
        <taxon>Dikarya</taxon>
        <taxon>Basidiomycota</taxon>
        <taxon>Agaricomycotina</taxon>
        <taxon>Agaricomycetes</taxon>
        <taxon>Agaricomycetidae</taxon>
        <taxon>Agaricales</taxon>
        <taxon>Marasmiineae</taxon>
        <taxon>Mycenaceae</taxon>
        <taxon>Favolaschia</taxon>
    </lineage>
</organism>
<dbReference type="Proteomes" id="UP001362999">
    <property type="component" value="Unassembled WGS sequence"/>
</dbReference>
<dbReference type="EMBL" id="JAWWNJ010000016">
    <property type="protein sequence ID" value="KAK7040044.1"/>
    <property type="molecule type" value="Genomic_DNA"/>
</dbReference>
<evidence type="ECO:0000313" key="3">
    <source>
        <dbReference type="Proteomes" id="UP001362999"/>
    </source>
</evidence>
<feature type="region of interest" description="Disordered" evidence="1">
    <location>
        <begin position="25"/>
        <end position="47"/>
    </location>
</feature>
<protein>
    <submittedName>
        <fullName evidence="2">Uncharacterized protein</fullName>
    </submittedName>
</protein>
<proteinExistence type="predicted"/>
<name>A0AAW0CQN5_9AGAR</name>
<comment type="caution">
    <text evidence="2">The sequence shown here is derived from an EMBL/GenBank/DDBJ whole genome shotgun (WGS) entry which is preliminary data.</text>
</comment>
<reference evidence="2 3" key="1">
    <citation type="journal article" date="2024" name="J Genomics">
        <title>Draft genome sequencing and assembly of Favolaschia claudopus CIRM-BRFM 2984 isolated from oak limbs.</title>
        <authorList>
            <person name="Navarro D."/>
            <person name="Drula E."/>
            <person name="Chaduli D."/>
            <person name="Cazenave R."/>
            <person name="Ahrendt S."/>
            <person name="Wang J."/>
            <person name="Lipzen A."/>
            <person name="Daum C."/>
            <person name="Barry K."/>
            <person name="Grigoriev I.V."/>
            <person name="Favel A."/>
            <person name="Rosso M.N."/>
            <person name="Martin F."/>
        </authorList>
    </citation>
    <scope>NUCLEOTIDE SEQUENCE [LARGE SCALE GENOMIC DNA]</scope>
    <source>
        <strain evidence="2 3">CIRM-BRFM 2984</strain>
    </source>
</reference>
<gene>
    <name evidence="2" type="ORF">R3P38DRAFT_496855</name>
</gene>
<accession>A0AAW0CQN5</accession>
<evidence type="ECO:0000256" key="1">
    <source>
        <dbReference type="SAM" id="MobiDB-lite"/>
    </source>
</evidence>
<evidence type="ECO:0000313" key="2">
    <source>
        <dbReference type="EMBL" id="KAK7040044.1"/>
    </source>
</evidence>
<sequence length="532" mass="60119">MYFDDGQSEAPGGILSSSHVTTVNVSGGVGGPGGRGGQGGGGAGGNGEGPRLFFSGAVINVRADHLNDSRNQGSLVDSNFRRIPWGDVYLQRQLYVDGPRSNQTLVSCSASVDWQRCSVRIVHSAKIDGRAFTVATYPDDNAEREWKQDVERYMDIRHENILQLYGTVRCRDIYAVVFHGDSIDFEEYLGLYQDSPILTCYIHAYADHVNISVADYLYSTFDHHQDSNIDYNEELPNSDMLVNRSTGRISIDLGGDSALILNRIVDLSNLAREPLLVSPMEILSSTNYTCVLKTMTLEQCHTNTWDYLGKNSWYRVASSTASMHLGGVYCAAGDGRSLQAVALRHPCSYNGSERSLKPQTTISHDHDCGWRRISYAELNEHPQLVLKYHFSANHSMEDWLSQANHIFGRLGVNSHFHRYVFVKHISVIAKLRRSRKRCNTSPQGYLFVCPSKDFLTGPASFKLPECPWYWSLDPFGGEQLSEEKATELGFPTFYPRTRISARSWDEFAMWQFGWKSLYLNYFRIRSPFLWKN</sequence>
<feature type="compositionally biased region" description="Gly residues" evidence="1">
    <location>
        <begin position="27"/>
        <end position="47"/>
    </location>
</feature>
<dbReference type="AlphaFoldDB" id="A0AAW0CQN5"/>
<keyword evidence="3" id="KW-1185">Reference proteome</keyword>